<sequence length="213" mass="23058">MIKELQKAKVPFVVIEKNPETVEELFAQNIPVIHGDATHDADLERAQIRRAKGVVSTLNNDADNVFTVLSCRQLNPRLYIVSRSIEASSEAKLMKAGADVTVSPNEIGGQRMAALVLKPAIISFLEIVNRGGEDLTVTIQEVEVAAGSCLIGQTLREADIRSRTGLTLLGVFSGDKEYLNPPGDLVFRAGDRLLVFGTDEQVNKLLSLCGVSS</sequence>
<name>A0A7G6E304_THEFR</name>
<accession>A0A7G6E304</accession>
<dbReference type="KEGG" id="tfr:BR63_09110"/>
<reference evidence="3 4" key="1">
    <citation type="journal article" date="2019" name="Front. Microbiol.">
        <title>Thermoanaerosceptrum fracticalcis gen. nov. sp. nov., a Novel Fumarate-Fermenting Microorganism From a Deep Fractured Carbonate Aquifer of the US Great Basin.</title>
        <authorList>
            <person name="Hamilton-Brehm S.D."/>
            <person name="Stewart L.E."/>
            <person name="Zavarin M."/>
            <person name="Caldwell M."/>
            <person name="Lawson P.A."/>
            <person name="Onstott T.C."/>
            <person name="Grzymski J."/>
            <person name="Neveux I."/>
            <person name="Lollar B.S."/>
            <person name="Russell C.E."/>
            <person name="Moser D.P."/>
        </authorList>
    </citation>
    <scope>NUCLEOTIDE SEQUENCE [LARGE SCALE GENOMIC DNA]</scope>
    <source>
        <strain evidence="3 4">DRI-13</strain>
    </source>
</reference>
<dbReference type="InterPro" id="IPR006037">
    <property type="entry name" value="RCK_C"/>
</dbReference>
<evidence type="ECO:0000259" key="1">
    <source>
        <dbReference type="PROSITE" id="PS51201"/>
    </source>
</evidence>
<dbReference type="Pfam" id="PF02080">
    <property type="entry name" value="TrkA_C"/>
    <property type="match status" value="1"/>
</dbReference>
<dbReference type="InterPro" id="IPR036721">
    <property type="entry name" value="RCK_C_sf"/>
</dbReference>
<evidence type="ECO:0000259" key="2">
    <source>
        <dbReference type="PROSITE" id="PS51202"/>
    </source>
</evidence>
<dbReference type="InterPro" id="IPR050721">
    <property type="entry name" value="Trk_Ktr_HKT_K-transport"/>
</dbReference>
<feature type="domain" description="RCK C-terminal" evidence="2">
    <location>
        <begin position="125"/>
        <end position="211"/>
    </location>
</feature>
<feature type="domain" description="RCK N-terminal" evidence="1">
    <location>
        <begin position="1"/>
        <end position="104"/>
    </location>
</feature>
<dbReference type="Proteomes" id="UP000515847">
    <property type="component" value="Chromosome"/>
</dbReference>
<dbReference type="PANTHER" id="PTHR43833">
    <property type="entry name" value="POTASSIUM CHANNEL PROTEIN 2-RELATED-RELATED"/>
    <property type="match status" value="1"/>
</dbReference>
<dbReference type="PROSITE" id="PS51201">
    <property type="entry name" value="RCK_N"/>
    <property type="match status" value="1"/>
</dbReference>
<gene>
    <name evidence="3" type="ORF">BR63_09110</name>
</gene>
<dbReference type="AlphaFoldDB" id="A0A7G6E304"/>
<dbReference type="Pfam" id="PF02254">
    <property type="entry name" value="TrkA_N"/>
    <property type="match status" value="1"/>
</dbReference>
<keyword evidence="4" id="KW-1185">Reference proteome</keyword>
<dbReference type="GO" id="GO:0008324">
    <property type="term" value="F:monoatomic cation transmembrane transporter activity"/>
    <property type="evidence" value="ECO:0007669"/>
    <property type="project" value="InterPro"/>
</dbReference>
<organism evidence="3 4">
    <name type="scientific">Thermanaerosceptrum fracticalcis</name>
    <dbReference type="NCBI Taxonomy" id="1712410"/>
    <lineage>
        <taxon>Bacteria</taxon>
        <taxon>Bacillati</taxon>
        <taxon>Bacillota</taxon>
        <taxon>Clostridia</taxon>
        <taxon>Eubacteriales</taxon>
        <taxon>Peptococcaceae</taxon>
        <taxon>Thermanaerosceptrum</taxon>
    </lineage>
</organism>
<evidence type="ECO:0000313" key="3">
    <source>
        <dbReference type="EMBL" id="QNB46458.1"/>
    </source>
</evidence>
<dbReference type="GO" id="GO:0006813">
    <property type="term" value="P:potassium ion transport"/>
    <property type="evidence" value="ECO:0007669"/>
    <property type="project" value="InterPro"/>
</dbReference>
<dbReference type="Gene3D" id="3.30.70.1450">
    <property type="entry name" value="Regulator of K+ conductance, C-terminal domain"/>
    <property type="match status" value="1"/>
</dbReference>
<dbReference type="PROSITE" id="PS51202">
    <property type="entry name" value="RCK_C"/>
    <property type="match status" value="1"/>
</dbReference>
<dbReference type="InterPro" id="IPR036291">
    <property type="entry name" value="NAD(P)-bd_dom_sf"/>
</dbReference>
<dbReference type="SUPFAM" id="SSF116726">
    <property type="entry name" value="TrkA C-terminal domain-like"/>
    <property type="match status" value="1"/>
</dbReference>
<evidence type="ECO:0000313" key="4">
    <source>
        <dbReference type="Proteomes" id="UP000515847"/>
    </source>
</evidence>
<dbReference type="InterPro" id="IPR003148">
    <property type="entry name" value="RCK_N"/>
</dbReference>
<dbReference type="PANTHER" id="PTHR43833:SF9">
    <property type="entry name" value="POTASSIUM CHANNEL PROTEIN YUGO-RELATED"/>
    <property type="match status" value="1"/>
</dbReference>
<proteinExistence type="predicted"/>
<dbReference type="SUPFAM" id="SSF51735">
    <property type="entry name" value="NAD(P)-binding Rossmann-fold domains"/>
    <property type="match status" value="1"/>
</dbReference>
<dbReference type="EMBL" id="CP045798">
    <property type="protein sequence ID" value="QNB46458.1"/>
    <property type="molecule type" value="Genomic_DNA"/>
</dbReference>
<dbReference type="Gene3D" id="3.40.50.720">
    <property type="entry name" value="NAD(P)-binding Rossmann-like Domain"/>
    <property type="match status" value="1"/>
</dbReference>
<dbReference type="OrthoDB" id="9785285at2"/>
<protein>
    <submittedName>
        <fullName evidence="3">Uncharacterized protein</fullName>
    </submittedName>
</protein>